<keyword evidence="1" id="KW-0472">Membrane</keyword>
<protein>
    <submittedName>
        <fullName evidence="2">Uncharacterized protein</fullName>
    </submittedName>
</protein>
<proteinExistence type="predicted"/>
<comment type="caution">
    <text evidence="2">The sequence shown here is derived from an EMBL/GenBank/DDBJ whole genome shotgun (WGS) entry which is preliminary data.</text>
</comment>
<name>A0AAW2FF60_9HYME</name>
<dbReference type="EMBL" id="JADYXP020000011">
    <property type="protein sequence ID" value="KAL0114493.1"/>
    <property type="molecule type" value="Genomic_DNA"/>
</dbReference>
<organism evidence="2 3">
    <name type="scientific">Cardiocondyla obscurior</name>
    <dbReference type="NCBI Taxonomy" id="286306"/>
    <lineage>
        <taxon>Eukaryota</taxon>
        <taxon>Metazoa</taxon>
        <taxon>Ecdysozoa</taxon>
        <taxon>Arthropoda</taxon>
        <taxon>Hexapoda</taxon>
        <taxon>Insecta</taxon>
        <taxon>Pterygota</taxon>
        <taxon>Neoptera</taxon>
        <taxon>Endopterygota</taxon>
        <taxon>Hymenoptera</taxon>
        <taxon>Apocrita</taxon>
        <taxon>Aculeata</taxon>
        <taxon>Formicoidea</taxon>
        <taxon>Formicidae</taxon>
        <taxon>Myrmicinae</taxon>
        <taxon>Cardiocondyla</taxon>
    </lineage>
</organism>
<reference evidence="2 3" key="1">
    <citation type="submission" date="2023-03" db="EMBL/GenBank/DDBJ databases">
        <title>High recombination rates correlate with genetic variation in Cardiocondyla obscurior ants.</title>
        <authorList>
            <person name="Errbii M."/>
        </authorList>
    </citation>
    <scope>NUCLEOTIDE SEQUENCE [LARGE SCALE GENOMIC DNA]</scope>
    <source>
        <strain evidence="2">Alpha-2009</strain>
        <tissue evidence="2">Whole body</tissue>
    </source>
</reference>
<evidence type="ECO:0000313" key="3">
    <source>
        <dbReference type="Proteomes" id="UP001430953"/>
    </source>
</evidence>
<evidence type="ECO:0000313" key="2">
    <source>
        <dbReference type="EMBL" id="KAL0114493.1"/>
    </source>
</evidence>
<sequence>MRRARSGSPEILHIFCMHGRDARLGSQRGHHKNIFRHEGGKRFSLPFSLLFFSLRREEARRSDSRGRTCSRYVSANTRNQFSEMSVTPFDFSGGAESGGTVSSPRLGPCASLLEPRFARSLNKKIINNFKYLETIFILNYFFFYSLKMRRFFSGL</sequence>
<dbReference type="AlphaFoldDB" id="A0AAW2FF60"/>
<accession>A0AAW2FF60</accession>
<keyword evidence="3" id="KW-1185">Reference proteome</keyword>
<keyword evidence="1" id="KW-1133">Transmembrane helix</keyword>
<keyword evidence="1" id="KW-0812">Transmembrane</keyword>
<evidence type="ECO:0000256" key="1">
    <source>
        <dbReference type="SAM" id="Phobius"/>
    </source>
</evidence>
<dbReference type="Proteomes" id="UP001430953">
    <property type="component" value="Unassembled WGS sequence"/>
</dbReference>
<gene>
    <name evidence="2" type="ORF">PUN28_011630</name>
</gene>
<feature type="transmembrane region" description="Helical" evidence="1">
    <location>
        <begin position="129"/>
        <end position="146"/>
    </location>
</feature>